<sequence length="179" mass="19385">MEPITGALPGLMLSNVDNPGSESRADIDLVTPTSLVTSLLERRPCTYCNKVFPSPQALGGHQNAHRQERASIKRGHWTGQNRSMIHKPSYPWRPYGSGGNRFSQGYPRQAMMNLPQPSFDGRIGIGNGGFALPRPSNSSIINGIGSPTRFANTSQANFAVNRSAAGSDEHNEIDLALKL</sequence>
<keyword evidence="4" id="KW-0862">Zinc</keyword>
<dbReference type="PROSITE" id="PS50157">
    <property type="entry name" value="ZINC_FINGER_C2H2_2"/>
    <property type="match status" value="1"/>
</dbReference>
<evidence type="ECO:0000256" key="4">
    <source>
        <dbReference type="ARBA" id="ARBA00022833"/>
    </source>
</evidence>
<protein>
    <recommendedName>
        <fullName evidence="7">C2H2-type domain-containing protein</fullName>
    </recommendedName>
</protein>
<reference evidence="8" key="1">
    <citation type="submission" date="2019-09" db="EMBL/GenBank/DDBJ databases">
        <title>Draft genome information of white flower Hibiscus syriacus.</title>
        <authorList>
            <person name="Kim Y.-M."/>
        </authorList>
    </citation>
    <scope>NUCLEOTIDE SEQUENCE [LARGE SCALE GENOMIC DNA]</scope>
    <source>
        <strain evidence="8">YM2019G1</strain>
    </source>
</reference>
<dbReference type="PANTHER" id="PTHR47287">
    <property type="entry name" value="C2H2 AND C2HC ZINC FINGERS SUPERFAMILY PROTEIN"/>
    <property type="match status" value="1"/>
</dbReference>
<evidence type="ECO:0000256" key="5">
    <source>
        <dbReference type="ARBA" id="ARBA00023242"/>
    </source>
</evidence>
<keyword evidence="2" id="KW-0479">Metal-binding</keyword>
<dbReference type="EMBL" id="VEPZ02000472">
    <property type="protein sequence ID" value="KAE8724308.1"/>
    <property type="molecule type" value="Genomic_DNA"/>
</dbReference>
<evidence type="ECO:0000256" key="1">
    <source>
        <dbReference type="ARBA" id="ARBA00004123"/>
    </source>
</evidence>
<dbReference type="InterPro" id="IPR044246">
    <property type="entry name" value="ZFP3-like"/>
</dbReference>
<gene>
    <name evidence="8" type="ORF">F3Y22_tig00010533pilonHSYRG00155</name>
</gene>
<evidence type="ECO:0000259" key="7">
    <source>
        <dbReference type="PROSITE" id="PS50157"/>
    </source>
</evidence>
<dbReference type="GO" id="GO:0009788">
    <property type="term" value="P:negative regulation of abscisic acid-activated signaling pathway"/>
    <property type="evidence" value="ECO:0007669"/>
    <property type="project" value="InterPro"/>
</dbReference>
<dbReference type="Proteomes" id="UP000436088">
    <property type="component" value="Unassembled WGS sequence"/>
</dbReference>
<dbReference type="SUPFAM" id="SSF57667">
    <property type="entry name" value="beta-beta-alpha zinc fingers"/>
    <property type="match status" value="1"/>
</dbReference>
<keyword evidence="3 6" id="KW-0863">Zinc-finger</keyword>
<dbReference type="AlphaFoldDB" id="A0A6A3C9W7"/>
<organism evidence="8 9">
    <name type="scientific">Hibiscus syriacus</name>
    <name type="common">Rose of Sharon</name>
    <dbReference type="NCBI Taxonomy" id="106335"/>
    <lineage>
        <taxon>Eukaryota</taxon>
        <taxon>Viridiplantae</taxon>
        <taxon>Streptophyta</taxon>
        <taxon>Embryophyta</taxon>
        <taxon>Tracheophyta</taxon>
        <taxon>Spermatophyta</taxon>
        <taxon>Magnoliopsida</taxon>
        <taxon>eudicotyledons</taxon>
        <taxon>Gunneridae</taxon>
        <taxon>Pentapetalae</taxon>
        <taxon>rosids</taxon>
        <taxon>malvids</taxon>
        <taxon>Malvales</taxon>
        <taxon>Malvaceae</taxon>
        <taxon>Malvoideae</taxon>
        <taxon>Hibiscus</taxon>
    </lineage>
</organism>
<dbReference type="GO" id="GO:0005634">
    <property type="term" value="C:nucleus"/>
    <property type="evidence" value="ECO:0007669"/>
    <property type="project" value="UniProtKB-SubCell"/>
</dbReference>
<dbReference type="PROSITE" id="PS00028">
    <property type="entry name" value="ZINC_FINGER_C2H2_1"/>
    <property type="match status" value="1"/>
</dbReference>
<accession>A0A6A3C9W7</accession>
<evidence type="ECO:0000313" key="9">
    <source>
        <dbReference type="Proteomes" id="UP000436088"/>
    </source>
</evidence>
<evidence type="ECO:0000256" key="6">
    <source>
        <dbReference type="PROSITE-ProRule" id="PRU00042"/>
    </source>
</evidence>
<dbReference type="GO" id="GO:0008270">
    <property type="term" value="F:zinc ion binding"/>
    <property type="evidence" value="ECO:0007669"/>
    <property type="project" value="UniProtKB-KW"/>
</dbReference>
<comment type="caution">
    <text evidence="8">The sequence shown here is derived from an EMBL/GenBank/DDBJ whole genome shotgun (WGS) entry which is preliminary data.</text>
</comment>
<dbReference type="Pfam" id="PF13912">
    <property type="entry name" value="zf-C2H2_6"/>
    <property type="match status" value="1"/>
</dbReference>
<name>A0A6A3C9W7_HIBSY</name>
<feature type="domain" description="C2H2-type" evidence="7">
    <location>
        <begin position="43"/>
        <end position="70"/>
    </location>
</feature>
<keyword evidence="5" id="KW-0539">Nucleus</keyword>
<evidence type="ECO:0000256" key="2">
    <source>
        <dbReference type="ARBA" id="ARBA00022723"/>
    </source>
</evidence>
<dbReference type="InterPro" id="IPR036236">
    <property type="entry name" value="Znf_C2H2_sf"/>
</dbReference>
<dbReference type="PANTHER" id="PTHR47287:SF15">
    <property type="entry name" value="ZINC FINGER PROTEIN 3-LIKE"/>
    <property type="match status" value="1"/>
</dbReference>
<keyword evidence="9" id="KW-1185">Reference proteome</keyword>
<proteinExistence type="predicted"/>
<dbReference type="InterPro" id="IPR013087">
    <property type="entry name" value="Znf_C2H2_type"/>
</dbReference>
<evidence type="ECO:0000313" key="8">
    <source>
        <dbReference type="EMBL" id="KAE8724308.1"/>
    </source>
</evidence>
<comment type="subcellular location">
    <subcellularLocation>
        <location evidence="1">Nucleus</location>
    </subcellularLocation>
</comment>
<evidence type="ECO:0000256" key="3">
    <source>
        <dbReference type="ARBA" id="ARBA00022771"/>
    </source>
</evidence>